<organism evidence="1 2">
    <name type="scientific">Bizionia myxarmorum</name>
    <dbReference type="NCBI Taxonomy" id="291186"/>
    <lineage>
        <taxon>Bacteria</taxon>
        <taxon>Pseudomonadati</taxon>
        <taxon>Bacteroidota</taxon>
        <taxon>Flavobacteriia</taxon>
        <taxon>Flavobacteriales</taxon>
        <taxon>Flavobacteriaceae</taxon>
        <taxon>Bizionia</taxon>
    </lineage>
</organism>
<proteinExistence type="predicted"/>
<dbReference type="Proteomes" id="UP000323720">
    <property type="component" value="Unassembled WGS sequence"/>
</dbReference>
<dbReference type="PROSITE" id="PS51257">
    <property type="entry name" value="PROKAR_LIPOPROTEIN"/>
    <property type="match status" value="1"/>
</dbReference>
<dbReference type="RefSeq" id="WP_148404022.1">
    <property type="nucleotide sequence ID" value="NZ_VSKK01000002.1"/>
</dbReference>
<dbReference type="Pfam" id="PF05573">
    <property type="entry name" value="NosL"/>
    <property type="match status" value="1"/>
</dbReference>
<reference evidence="1 2" key="1">
    <citation type="submission" date="2019-08" db="EMBL/GenBank/DDBJ databases">
        <title>Genomes of Antarctic Bizionia species.</title>
        <authorList>
            <person name="Bowman J.P."/>
        </authorList>
    </citation>
    <scope>NUCLEOTIDE SEQUENCE [LARGE SCALE GENOMIC DNA]</scope>
    <source>
        <strain evidence="1 2">ADA-4</strain>
    </source>
</reference>
<dbReference type="OrthoDB" id="9792749at2"/>
<evidence type="ECO:0008006" key="3">
    <source>
        <dbReference type="Google" id="ProtNLM"/>
    </source>
</evidence>
<accession>A0A5D0R971</accession>
<evidence type="ECO:0000313" key="2">
    <source>
        <dbReference type="Proteomes" id="UP000323720"/>
    </source>
</evidence>
<keyword evidence="2" id="KW-1185">Reference proteome</keyword>
<dbReference type="AlphaFoldDB" id="A0A5D0R971"/>
<protein>
    <recommendedName>
        <fullName evidence="3">Nitrous oxide reductase</fullName>
    </recommendedName>
</protein>
<dbReference type="PANTHER" id="PTHR41247:SF1">
    <property type="entry name" value="HTH-TYPE TRANSCRIPTIONAL REPRESSOR YCNK"/>
    <property type="match status" value="1"/>
</dbReference>
<gene>
    <name evidence="1" type="ORF">ES674_10675</name>
</gene>
<comment type="caution">
    <text evidence="1">The sequence shown here is derived from an EMBL/GenBank/DDBJ whole genome shotgun (WGS) entry which is preliminary data.</text>
</comment>
<dbReference type="SUPFAM" id="SSF160387">
    <property type="entry name" value="NosL/MerB-like"/>
    <property type="match status" value="1"/>
</dbReference>
<dbReference type="PANTHER" id="PTHR41247">
    <property type="entry name" value="HTH-TYPE TRANSCRIPTIONAL REPRESSOR YCNK"/>
    <property type="match status" value="1"/>
</dbReference>
<dbReference type="EMBL" id="VSKK01000002">
    <property type="protein sequence ID" value="TYB77144.1"/>
    <property type="molecule type" value="Genomic_DNA"/>
</dbReference>
<evidence type="ECO:0000313" key="1">
    <source>
        <dbReference type="EMBL" id="TYB77144.1"/>
    </source>
</evidence>
<sequence>MKQFLFLGVISLLFTSCNVSPQPINYGSDACNFCDMTIVDKQHASQLVTSKGKAYKYDAIECMVHSLQDKFPDTEMAYYLVADFHQPGELIDATKASFLVSKKLQSPMGENLSAFLNQELGKKAQKEFTGDIFSWKEIQDYLKL</sequence>
<name>A0A5D0R971_9FLAO</name>
<dbReference type="InterPro" id="IPR008719">
    <property type="entry name" value="N2O_reductase_NosL"/>
</dbReference>